<dbReference type="AlphaFoldDB" id="A0A426XS45"/>
<accession>A0A426XS45</accession>
<dbReference type="InterPro" id="IPR027417">
    <property type="entry name" value="P-loop_NTPase"/>
</dbReference>
<name>A0A426XS45_ENSVE</name>
<evidence type="ECO:0000313" key="1">
    <source>
        <dbReference type="EMBL" id="RRT42316.1"/>
    </source>
</evidence>
<dbReference type="SUPFAM" id="SSF52540">
    <property type="entry name" value="P-loop containing nucleoside triphosphate hydrolases"/>
    <property type="match status" value="1"/>
</dbReference>
<dbReference type="GO" id="GO:0005525">
    <property type="term" value="F:GTP binding"/>
    <property type="evidence" value="ECO:0007669"/>
    <property type="project" value="InterPro"/>
</dbReference>
<dbReference type="Gene3D" id="3.40.50.300">
    <property type="entry name" value="P-loop containing nucleotide triphosphate hydrolases"/>
    <property type="match status" value="1"/>
</dbReference>
<gene>
    <name evidence="1" type="ORF">B296_00049503</name>
</gene>
<protein>
    <submittedName>
        <fullName evidence="1">Uncharacterized protein</fullName>
    </submittedName>
</protein>
<dbReference type="Pfam" id="PF00071">
    <property type="entry name" value="Ras"/>
    <property type="match status" value="1"/>
</dbReference>
<reference evidence="1 2" key="1">
    <citation type="journal article" date="2014" name="Agronomy (Basel)">
        <title>A Draft Genome Sequence for Ensete ventricosum, the Drought-Tolerant Tree Against Hunger.</title>
        <authorList>
            <person name="Harrison J."/>
            <person name="Moore K.A."/>
            <person name="Paszkiewicz K."/>
            <person name="Jones T."/>
            <person name="Grant M."/>
            <person name="Ambacheew D."/>
            <person name="Muzemil S."/>
            <person name="Studholme D.J."/>
        </authorList>
    </citation>
    <scope>NUCLEOTIDE SEQUENCE [LARGE SCALE GENOMIC DNA]</scope>
</reference>
<dbReference type="GO" id="GO:0003924">
    <property type="term" value="F:GTPase activity"/>
    <property type="evidence" value="ECO:0007669"/>
    <property type="project" value="InterPro"/>
</dbReference>
<dbReference type="EMBL" id="AMZH03017932">
    <property type="protein sequence ID" value="RRT42316.1"/>
    <property type="molecule type" value="Genomic_DNA"/>
</dbReference>
<sequence length="154" mass="17546">MSASRFIKCVTVGDGAVGKTCMLISYTSNTFPTLKDPASMFFPLRQNFACITPLLTRISVFVQNPMCRMLRRFLMRPSKWYFNRPSRRKRKAGYRSLAPSCECYACGDEFNALAILSCSVLLRTTILVSIHNRPMPVVHRVIGFRFSVVICIDF</sequence>
<proteinExistence type="predicted"/>
<organism evidence="1 2">
    <name type="scientific">Ensete ventricosum</name>
    <name type="common">Abyssinian banana</name>
    <name type="synonym">Musa ensete</name>
    <dbReference type="NCBI Taxonomy" id="4639"/>
    <lineage>
        <taxon>Eukaryota</taxon>
        <taxon>Viridiplantae</taxon>
        <taxon>Streptophyta</taxon>
        <taxon>Embryophyta</taxon>
        <taxon>Tracheophyta</taxon>
        <taxon>Spermatophyta</taxon>
        <taxon>Magnoliopsida</taxon>
        <taxon>Liliopsida</taxon>
        <taxon>Zingiberales</taxon>
        <taxon>Musaceae</taxon>
        <taxon>Ensete</taxon>
    </lineage>
</organism>
<comment type="caution">
    <text evidence="1">The sequence shown here is derived from an EMBL/GenBank/DDBJ whole genome shotgun (WGS) entry which is preliminary data.</text>
</comment>
<dbReference type="Proteomes" id="UP000287651">
    <property type="component" value="Unassembled WGS sequence"/>
</dbReference>
<dbReference type="InterPro" id="IPR001806">
    <property type="entry name" value="Small_GTPase"/>
</dbReference>
<evidence type="ECO:0000313" key="2">
    <source>
        <dbReference type="Proteomes" id="UP000287651"/>
    </source>
</evidence>